<dbReference type="InterPro" id="IPR058240">
    <property type="entry name" value="rSAM_sf"/>
</dbReference>
<evidence type="ECO:0000259" key="5">
    <source>
        <dbReference type="PROSITE" id="PS51918"/>
    </source>
</evidence>
<sequence>MKKVRASMGTLGVLGLELVQMDTPPTTAYLQIYTEKRCMANCQFCAQASGSSADITHIARGMYMPFDLEAVVGRLKIAYERGYLARACIQTALYNTWWEDTVYLIKRIREESQIPISLSVFPLSKIRYEELKKLGVNELVIPLDACTSGLFDKIKGKTTGGPYSWEKHIEGIKTASLVFEKVGTHLIIGFGESDEDAIKVISDLWNSNVNTALFSYTYIPGTQSKPSDKTESETIKHYRKVQLARHLILEKLAFYSDMKFKDGALIDYGVQEEVILNIIEDGKAFQTSGCPGCNRPMANETFSKIFNFPKKPADVEKDIIKNDLGLQSKI</sequence>
<dbReference type="SFLD" id="SFLDG01098">
    <property type="entry name" value="Uncharacterised_Radical_SAM_Su"/>
    <property type="match status" value="1"/>
</dbReference>
<dbReference type="GO" id="GO:0004076">
    <property type="term" value="F:biotin synthase activity"/>
    <property type="evidence" value="ECO:0007669"/>
    <property type="project" value="UniProtKB-EC"/>
</dbReference>
<dbReference type="CDD" id="cd01335">
    <property type="entry name" value="Radical_SAM"/>
    <property type="match status" value="1"/>
</dbReference>
<dbReference type="EC" id="2.8.1.6" evidence="6"/>
<keyword evidence="6" id="KW-0808">Transferase</keyword>
<evidence type="ECO:0000256" key="1">
    <source>
        <dbReference type="ARBA" id="ARBA00022691"/>
    </source>
</evidence>
<keyword evidence="4" id="KW-0411">Iron-sulfur</keyword>
<gene>
    <name evidence="6" type="primary">bioB_2</name>
    <name evidence="6" type="ORF">MPEBLZ_04242</name>
</gene>
<dbReference type="Gene3D" id="3.20.20.70">
    <property type="entry name" value="Aldolase class I"/>
    <property type="match status" value="1"/>
</dbReference>
<dbReference type="InterPro" id="IPR007197">
    <property type="entry name" value="rSAM"/>
</dbReference>
<dbReference type="Proteomes" id="UP000050360">
    <property type="component" value="Unassembled WGS sequence"/>
</dbReference>
<evidence type="ECO:0000313" key="6">
    <source>
        <dbReference type="EMBL" id="KPQ41219.1"/>
    </source>
</evidence>
<accession>A0A0P7ZA30</accession>
<dbReference type="SMART" id="SM00729">
    <property type="entry name" value="Elp3"/>
    <property type="match status" value="1"/>
</dbReference>
<dbReference type="EMBL" id="LKCM01000410">
    <property type="protein sequence ID" value="KPQ41219.1"/>
    <property type="molecule type" value="Genomic_DNA"/>
</dbReference>
<evidence type="ECO:0000256" key="4">
    <source>
        <dbReference type="ARBA" id="ARBA00023014"/>
    </source>
</evidence>
<organism evidence="6 7">
    <name type="scientific">Candidatus Methanoperedens nitratireducens</name>
    <dbReference type="NCBI Taxonomy" id="1392998"/>
    <lineage>
        <taxon>Archaea</taxon>
        <taxon>Methanobacteriati</taxon>
        <taxon>Methanobacteriota</taxon>
        <taxon>Stenosarchaea group</taxon>
        <taxon>Methanomicrobia</taxon>
        <taxon>Methanosarcinales</taxon>
        <taxon>ANME-2 cluster</taxon>
        <taxon>Candidatus Methanoperedentaceae</taxon>
        <taxon>Candidatus Methanoperedens</taxon>
    </lineage>
</organism>
<feature type="domain" description="Radical SAM core" evidence="5">
    <location>
        <begin position="22"/>
        <end position="253"/>
    </location>
</feature>
<dbReference type="InterPro" id="IPR006638">
    <property type="entry name" value="Elp3/MiaA/NifB-like_rSAM"/>
</dbReference>
<protein>
    <submittedName>
        <fullName evidence="6">Biotin synthase</fullName>
        <ecNumber evidence="6">2.8.1.6</ecNumber>
    </submittedName>
</protein>
<dbReference type="SUPFAM" id="SSF102114">
    <property type="entry name" value="Radical SAM enzymes"/>
    <property type="match status" value="1"/>
</dbReference>
<proteinExistence type="predicted"/>
<keyword evidence="1" id="KW-0949">S-adenosyl-L-methionine</keyword>
<evidence type="ECO:0000256" key="3">
    <source>
        <dbReference type="ARBA" id="ARBA00023004"/>
    </source>
</evidence>
<keyword evidence="3" id="KW-0408">Iron</keyword>
<dbReference type="Pfam" id="PF04055">
    <property type="entry name" value="Radical_SAM"/>
    <property type="match status" value="1"/>
</dbReference>
<dbReference type="GO" id="GO:0051536">
    <property type="term" value="F:iron-sulfur cluster binding"/>
    <property type="evidence" value="ECO:0007669"/>
    <property type="project" value="UniProtKB-KW"/>
</dbReference>
<dbReference type="SFLD" id="SFLDS00029">
    <property type="entry name" value="Radical_SAM"/>
    <property type="match status" value="1"/>
</dbReference>
<dbReference type="AlphaFoldDB" id="A0A0P7ZA30"/>
<dbReference type="GO" id="GO:0046872">
    <property type="term" value="F:metal ion binding"/>
    <property type="evidence" value="ECO:0007669"/>
    <property type="project" value="UniProtKB-KW"/>
</dbReference>
<evidence type="ECO:0000256" key="2">
    <source>
        <dbReference type="ARBA" id="ARBA00022723"/>
    </source>
</evidence>
<dbReference type="PROSITE" id="PS51918">
    <property type="entry name" value="RADICAL_SAM"/>
    <property type="match status" value="1"/>
</dbReference>
<keyword evidence="2" id="KW-0479">Metal-binding</keyword>
<dbReference type="InterPro" id="IPR013785">
    <property type="entry name" value="Aldolase_TIM"/>
</dbReference>
<comment type="caution">
    <text evidence="6">The sequence shown here is derived from an EMBL/GenBank/DDBJ whole genome shotgun (WGS) entry which is preliminary data.</text>
</comment>
<evidence type="ECO:0000313" key="7">
    <source>
        <dbReference type="Proteomes" id="UP000050360"/>
    </source>
</evidence>
<reference evidence="6 7" key="1">
    <citation type="submission" date="2015-09" db="EMBL/GenBank/DDBJ databases">
        <title>A metagenomics-based metabolic model of nitrate-dependent anaerobic oxidation of methane by Methanoperedens-like archaea.</title>
        <authorList>
            <person name="Arshad A."/>
            <person name="Speth D.R."/>
            <person name="De Graaf R.M."/>
            <person name="Op Den Camp H.J."/>
            <person name="Jetten M.S."/>
            <person name="Welte C.U."/>
        </authorList>
    </citation>
    <scope>NUCLEOTIDE SEQUENCE [LARGE SCALE GENOMIC DNA]</scope>
</reference>
<name>A0A0P7ZA30_9EURY</name>